<feature type="transmembrane region" description="Helical" evidence="7">
    <location>
        <begin position="640"/>
        <end position="658"/>
    </location>
</feature>
<organism evidence="9 10">
    <name type="scientific">Musa acuminata subsp. malaccensis</name>
    <name type="common">Wild banana</name>
    <name type="synonym">Musa malaccensis</name>
    <dbReference type="NCBI Taxonomy" id="214687"/>
    <lineage>
        <taxon>Eukaryota</taxon>
        <taxon>Viridiplantae</taxon>
        <taxon>Streptophyta</taxon>
        <taxon>Embryophyta</taxon>
        <taxon>Tracheophyta</taxon>
        <taxon>Spermatophyta</taxon>
        <taxon>Magnoliopsida</taxon>
        <taxon>Liliopsida</taxon>
        <taxon>Zingiberales</taxon>
        <taxon>Musaceae</taxon>
        <taxon>Musa</taxon>
    </lineage>
</organism>
<evidence type="ECO:0000256" key="3">
    <source>
        <dbReference type="ARBA" id="ARBA00022692"/>
    </source>
</evidence>
<evidence type="ECO:0000313" key="9">
    <source>
        <dbReference type="EnsemblPlants" id="Ma05_p15380.1"/>
    </source>
</evidence>
<dbReference type="PANTHER" id="PTHR11119">
    <property type="entry name" value="XANTHINE-URACIL / VITAMIN C PERMEASE FAMILY MEMBER"/>
    <property type="match status" value="1"/>
</dbReference>
<keyword evidence="3 7" id="KW-0812">Transmembrane</keyword>
<feature type="transmembrane region" description="Helical" evidence="7">
    <location>
        <begin position="365"/>
        <end position="383"/>
    </location>
</feature>
<feature type="compositionally biased region" description="Basic and acidic residues" evidence="6">
    <location>
        <begin position="127"/>
        <end position="136"/>
    </location>
</feature>
<feature type="region of interest" description="Disordered" evidence="6">
    <location>
        <begin position="1"/>
        <end position="36"/>
    </location>
</feature>
<dbReference type="GO" id="GO:0005886">
    <property type="term" value="C:plasma membrane"/>
    <property type="evidence" value="ECO:0000318"/>
    <property type="project" value="GO_Central"/>
</dbReference>
<evidence type="ECO:0000313" key="8">
    <source>
        <dbReference type="EMBL" id="CAG1838569.1"/>
    </source>
</evidence>
<sequence>MDPSGSSSEGPGGKPPARPQKPGPWPPRIEPFFANKDHNPWELMSWARRTGFNPNHSGETASVVSDRDAADEQNSARGLDLERGIRRRGDGVPRKPEIEPVAGRGRTNRGVEIGPMVPGPGAGPAARSEKEKRKVGVEPPAVGLKDERREAGEETPLRIKSDGPEGNGHGNGAAAISLVKADEDSRKEAGKDEREVGKDEREVEIDFFSDGQEPEDLSGYKPPSGFRAGVTENPGLVPLIFYGVQHYLSLAGSLVFIPLIMVPTMGGTDEETATVISTMLLVSGITTIMHSYFGSRLPLVQGSSFVYLAPALVIINSEEFRNLSENKFKHIMRELQGAILVGSVFQAVLGYSGLMSLLLRLINPVVVAPTVAVVGLAFFSYGFPQAGSCVEISIPLILLVLIFTLYLRRISLFGNRIFLIYAVPLSVAIVWAYAFFLTAGGAYNYKGCSSNIPSSNILSDRCRRHEITMKRCRTDVSNAWRAAAWVRVPYPFQWGFPTFHFRTSLIMVIVSLVASVDSVGTYHATSLLVNLSPPTPGVVSRGIGLEGFASILAGLWGTGTGSTTITENIHTIDVTRVASRKALEFGASLLILFSFVGKIGALLASIPLALAASVLCFTWALIVALGLSTLQYTQTASSRNIIIVGFTLFISFSIPAYFQQYEPNSSLILPSYLVPYGAASNGPVHTSSEGFNFALNGLLSLNMVVAFLVAFILDNTVPGSRQERGVYIWSDSKRLDTDSSSLEPYSLPAKVRRYFWWAKWVGL</sequence>
<name>A0A804J4Q4_MUSAM</name>
<dbReference type="InterPro" id="IPR006043">
    <property type="entry name" value="NCS2"/>
</dbReference>
<dbReference type="Proteomes" id="UP000012960">
    <property type="component" value="Unplaced"/>
</dbReference>
<protein>
    <submittedName>
        <fullName evidence="8">(wild Malaysian banana) hypothetical protein</fullName>
    </submittedName>
</protein>
<dbReference type="Pfam" id="PF00860">
    <property type="entry name" value="Xan_ur_permease"/>
    <property type="match status" value="1"/>
</dbReference>
<evidence type="ECO:0000256" key="4">
    <source>
        <dbReference type="ARBA" id="ARBA00022989"/>
    </source>
</evidence>
<feature type="compositionally biased region" description="Polar residues" evidence="6">
    <location>
        <begin position="52"/>
        <end position="63"/>
    </location>
</feature>
<accession>A0A804J4Q4</accession>
<proteinExistence type="inferred from homology"/>
<keyword evidence="5 7" id="KW-0472">Membrane</keyword>
<feature type="transmembrane region" description="Helical" evidence="7">
    <location>
        <begin position="390"/>
        <end position="407"/>
    </location>
</feature>
<feature type="transmembrane region" description="Helical" evidence="7">
    <location>
        <begin position="338"/>
        <end position="359"/>
    </location>
</feature>
<dbReference type="GO" id="GO:0022857">
    <property type="term" value="F:transmembrane transporter activity"/>
    <property type="evidence" value="ECO:0007669"/>
    <property type="project" value="InterPro"/>
</dbReference>
<evidence type="ECO:0000256" key="5">
    <source>
        <dbReference type="ARBA" id="ARBA00023136"/>
    </source>
</evidence>
<dbReference type="OrthoDB" id="1641903at2759"/>
<dbReference type="EMBL" id="HG996470">
    <property type="protein sequence ID" value="CAG1838569.1"/>
    <property type="molecule type" value="Genomic_DNA"/>
</dbReference>
<evidence type="ECO:0000256" key="6">
    <source>
        <dbReference type="SAM" id="MobiDB-lite"/>
    </source>
</evidence>
<evidence type="ECO:0000313" key="10">
    <source>
        <dbReference type="Proteomes" id="UP000012960"/>
    </source>
</evidence>
<feature type="compositionally biased region" description="Pro residues" evidence="6">
    <location>
        <begin position="13"/>
        <end position="29"/>
    </location>
</feature>
<feature type="transmembrane region" description="Helical" evidence="7">
    <location>
        <begin position="693"/>
        <end position="713"/>
    </location>
</feature>
<dbReference type="EnsemblPlants" id="Ma05_t15380.1">
    <property type="protein sequence ID" value="Ma05_p15380.1"/>
    <property type="gene ID" value="Ma05_g15380"/>
</dbReference>
<feature type="compositionally biased region" description="Basic and acidic residues" evidence="6">
    <location>
        <begin position="144"/>
        <end position="163"/>
    </location>
</feature>
<feature type="transmembrane region" description="Helical" evidence="7">
    <location>
        <begin position="299"/>
        <end position="317"/>
    </location>
</feature>
<feature type="transmembrane region" description="Helical" evidence="7">
    <location>
        <begin position="610"/>
        <end position="628"/>
    </location>
</feature>
<feature type="transmembrane region" description="Helical" evidence="7">
    <location>
        <begin position="419"/>
        <end position="443"/>
    </location>
</feature>
<keyword evidence="10" id="KW-1185">Reference proteome</keyword>
<gene>
    <name evidence="8" type="ORF">GSMUA_267460.1</name>
</gene>
<comment type="subcellular location">
    <subcellularLocation>
        <location evidence="1">Membrane</location>
        <topology evidence="1">Multi-pass membrane protein</topology>
    </subcellularLocation>
</comment>
<keyword evidence="4 7" id="KW-1133">Transmembrane helix</keyword>
<feature type="region of interest" description="Disordered" evidence="6">
    <location>
        <begin position="49"/>
        <end position="199"/>
    </location>
</feature>
<dbReference type="InParanoid" id="A0A804J4Q4"/>
<feature type="transmembrane region" description="Helical" evidence="7">
    <location>
        <begin position="239"/>
        <end position="261"/>
    </location>
</feature>
<reference evidence="9" key="2">
    <citation type="submission" date="2021-05" db="UniProtKB">
        <authorList>
            <consortium name="EnsemblPlants"/>
        </authorList>
    </citation>
    <scope>IDENTIFICATION</scope>
    <source>
        <strain evidence="9">subsp. malaccensis</strain>
    </source>
</reference>
<feature type="compositionally biased region" description="Basic and acidic residues" evidence="6">
    <location>
        <begin position="79"/>
        <end position="98"/>
    </location>
</feature>
<feature type="compositionally biased region" description="Basic and acidic residues" evidence="6">
    <location>
        <begin position="180"/>
        <end position="199"/>
    </location>
</feature>
<dbReference type="AlphaFoldDB" id="A0A804J4Q4"/>
<feature type="transmembrane region" description="Helical" evidence="7">
    <location>
        <begin position="585"/>
        <end position="604"/>
    </location>
</feature>
<reference evidence="8" key="1">
    <citation type="submission" date="2021-03" db="EMBL/GenBank/DDBJ databases">
        <authorList>
            <consortium name="Genoscope - CEA"/>
            <person name="William W."/>
        </authorList>
    </citation>
    <scope>NUCLEOTIDE SEQUENCE</scope>
    <source>
        <strain evidence="8">Doubled-haploid Pahang</strain>
    </source>
</reference>
<dbReference type="Gramene" id="Ma05_t15380.1">
    <property type="protein sequence ID" value="Ma05_p15380.1"/>
    <property type="gene ID" value="Ma05_g15380"/>
</dbReference>
<comment type="similarity">
    <text evidence="2">Belongs to the nucleobase:cation symporter-2 (NCS2) (TC 2.A.40) family.</text>
</comment>
<evidence type="ECO:0000256" key="2">
    <source>
        <dbReference type="ARBA" id="ARBA00008821"/>
    </source>
</evidence>
<evidence type="ECO:0000256" key="7">
    <source>
        <dbReference type="SAM" id="Phobius"/>
    </source>
</evidence>
<evidence type="ECO:0000256" key="1">
    <source>
        <dbReference type="ARBA" id="ARBA00004141"/>
    </source>
</evidence>
<feature type="transmembrane region" description="Helical" evidence="7">
    <location>
        <begin position="273"/>
        <end position="293"/>
    </location>
</feature>
<dbReference type="OMA" id="FRNIMIV"/>